<accession>A0A1E3ULS7</accession>
<evidence type="ECO:0000313" key="3">
    <source>
        <dbReference type="Proteomes" id="UP000094271"/>
    </source>
</evidence>
<name>A0A1E3ULS7_9FIRM</name>
<dbReference type="Proteomes" id="UP000094869">
    <property type="component" value="Unassembled WGS sequence"/>
</dbReference>
<keyword evidence="4" id="KW-1185">Reference proteome</keyword>
<dbReference type="AlphaFoldDB" id="A0A1E3ULS7"/>
<reference evidence="1 3" key="2">
    <citation type="submission" date="2016-08" db="EMBL/GenBank/DDBJ databases">
        <authorList>
            <person name="Seilhamer J.J."/>
        </authorList>
    </citation>
    <scope>NUCLEOTIDE SEQUENCE [LARGE SCALE GENOMIC DNA]</scope>
    <source>
        <strain evidence="1 3">NML150140-1</strain>
    </source>
</reference>
<dbReference type="EMBL" id="MEHA01000003">
    <property type="protein sequence ID" value="ODR54010.1"/>
    <property type="molecule type" value="Genomic_DNA"/>
</dbReference>
<evidence type="ECO:0000313" key="2">
    <source>
        <dbReference type="EMBL" id="ODR59671.1"/>
    </source>
</evidence>
<gene>
    <name evidence="1" type="ORF">BEI59_05485</name>
    <name evidence="2" type="ORF">BEI63_05790</name>
</gene>
<proteinExistence type="predicted"/>
<dbReference type="EMBL" id="MEHD01000014">
    <property type="protein sequence ID" value="ODR59671.1"/>
    <property type="molecule type" value="Genomic_DNA"/>
</dbReference>
<protein>
    <submittedName>
        <fullName evidence="1">Uncharacterized protein</fullName>
    </submittedName>
</protein>
<organism evidence="1 3">
    <name type="scientific">Eisenbergiella tayi</name>
    <dbReference type="NCBI Taxonomy" id="1432052"/>
    <lineage>
        <taxon>Bacteria</taxon>
        <taxon>Bacillati</taxon>
        <taxon>Bacillota</taxon>
        <taxon>Clostridia</taxon>
        <taxon>Lachnospirales</taxon>
        <taxon>Lachnospiraceae</taxon>
        <taxon>Eisenbergiella</taxon>
    </lineage>
</organism>
<comment type="caution">
    <text evidence="1">The sequence shown here is derived from an EMBL/GenBank/DDBJ whole genome shotgun (WGS) entry which is preliminary data.</text>
</comment>
<evidence type="ECO:0000313" key="4">
    <source>
        <dbReference type="Proteomes" id="UP000094869"/>
    </source>
</evidence>
<evidence type="ECO:0000313" key="1">
    <source>
        <dbReference type="EMBL" id="ODR54010.1"/>
    </source>
</evidence>
<reference evidence="2 4" key="1">
    <citation type="submission" date="2016-08" db="EMBL/GenBank/DDBJ databases">
        <title>Characterization of Isolates of Eisenbergiella tayi Derived from Blood Cultures, Using Whole Genome Sequencing.</title>
        <authorList>
            <person name="Bernier A.-M."/>
            <person name="Burdz T."/>
            <person name="Wiebe D."/>
            <person name="Bernard K."/>
        </authorList>
    </citation>
    <scope>NUCLEOTIDE SEQUENCE [LARGE SCALE GENOMIC DNA]</scope>
    <source>
        <strain evidence="2 4">NML120146</strain>
    </source>
</reference>
<dbReference type="Proteomes" id="UP000094271">
    <property type="component" value="Unassembled WGS sequence"/>
</dbReference>
<sequence>MSSFIQDLQKGAGEIKKTGQTNIVISGEFVAAGKNSFLLHGQKGTGYYIITSVTVNQVFLLKKGKTNDET</sequence>